<reference evidence="2" key="1">
    <citation type="submission" date="2011-12" db="EMBL/GenBank/DDBJ databases">
        <title>Complete sequence of Methanoregula formicicum SMSP.</title>
        <authorList>
            <person name="Lucas S."/>
            <person name="Han J."/>
            <person name="Lapidus A."/>
            <person name="Cheng J.-F."/>
            <person name="Goodwin L."/>
            <person name="Pitluck S."/>
            <person name="Peters L."/>
            <person name="Ovchinnikova G."/>
            <person name="Teshima H."/>
            <person name="Detter J.C."/>
            <person name="Han C."/>
            <person name="Tapia R."/>
            <person name="Land M."/>
            <person name="Hauser L."/>
            <person name="Kyrpides N."/>
            <person name="Ivanova N."/>
            <person name="Pagani I."/>
            <person name="Imachi H."/>
            <person name="Tamaki H."/>
            <person name="Sekiguchi Y."/>
            <person name="Kamagata Y."/>
            <person name="Cadillo-Quiroz H."/>
            <person name="Zinder S."/>
            <person name="Liu W.-T."/>
            <person name="Woyke T."/>
        </authorList>
    </citation>
    <scope>NUCLEOTIDE SEQUENCE [LARGE SCALE GENOMIC DNA]</scope>
    <source>
        <strain evidence="2">DSM 22288 / NBRC 105244 / SMSP</strain>
    </source>
</reference>
<dbReference type="RefSeq" id="WP_015284370.1">
    <property type="nucleotide sequence ID" value="NC_019943.1"/>
</dbReference>
<dbReference type="KEGG" id="mfo:Metfor_0329"/>
<protein>
    <submittedName>
        <fullName evidence="1">Uncharacterized protein</fullName>
    </submittedName>
</protein>
<dbReference type="HOGENOM" id="CLU_1248284_0_0_2"/>
<proteinExistence type="predicted"/>
<organism evidence="1 2">
    <name type="scientific">Methanoregula formicica (strain DSM 22288 / NBRC 105244 / SMSP)</name>
    <dbReference type="NCBI Taxonomy" id="593750"/>
    <lineage>
        <taxon>Archaea</taxon>
        <taxon>Methanobacteriati</taxon>
        <taxon>Methanobacteriota</taxon>
        <taxon>Stenosarchaea group</taxon>
        <taxon>Methanomicrobia</taxon>
        <taxon>Methanomicrobiales</taxon>
        <taxon>Methanoregulaceae</taxon>
        <taxon>Methanoregula</taxon>
    </lineage>
</organism>
<dbReference type="Proteomes" id="UP000010824">
    <property type="component" value="Chromosome"/>
</dbReference>
<dbReference type="Gene3D" id="3.90.1720.10">
    <property type="entry name" value="endopeptidase domain like (from Nostoc punctiforme)"/>
    <property type="match status" value="1"/>
</dbReference>
<dbReference type="AlphaFoldDB" id="L0HC71"/>
<keyword evidence="2" id="KW-1185">Reference proteome</keyword>
<gene>
    <name evidence="1" type="ordered locus">Metfor_0329</name>
</gene>
<name>L0HC71_METFS</name>
<accession>L0HC71</accession>
<evidence type="ECO:0000313" key="2">
    <source>
        <dbReference type="Proteomes" id="UP000010824"/>
    </source>
</evidence>
<dbReference type="InParanoid" id="L0HC71"/>
<dbReference type="GeneID" id="14309002"/>
<reference evidence="1 2" key="2">
    <citation type="journal article" date="2014" name="Genome Announc.">
        <title>Complete Genome Sequence of Methanoregula formicica SMSPT, a Mesophilic Hydrogenotrophic Methanogen Isolated from a Methanogenic Upflow Anaerobic Sludge Blanket Reactor.</title>
        <authorList>
            <person name="Yamamoto K."/>
            <person name="Tamaki H."/>
            <person name="Cadillo-Quiroz H."/>
            <person name="Imachi H."/>
            <person name="Kyrpides N."/>
            <person name="Woyke T."/>
            <person name="Goodwin L."/>
            <person name="Zinder S.H."/>
            <person name="Kamagata Y."/>
            <person name="Liu W.T."/>
        </authorList>
    </citation>
    <scope>NUCLEOTIDE SEQUENCE [LARGE SCALE GENOMIC DNA]</scope>
    <source>
        <strain evidence="2">DSM 22288 / NBRC 105244 / SMSP</strain>
    </source>
</reference>
<evidence type="ECO:0000313" key="1">
    <source>
        <dbReference type="EMBL" id="AGB01406.1"/>
    </source>
</evidence>
<sequence length="221" mass="23900">MAALPASTTIKESIAEQLASVQSDSPVFRETYRMFQNIRSTEYVHPPYTSDDTTGTYKFDCLGFVDHVLMNATPAAYSEIGKGANPSIESYAAAFNTMDTKSPAALYGSKVQRPVDLRPGDVCLWLRPNTLDTGHMWIIAGEPTINPKRADEVMVRIFDSTGTVHSDDSRTGSAWKTGLGTGILGFMTDTDGNPVGLYWEGGASTAAGEKDTTIVCGRLTR</sequence>
<dbReference type="EMBL" id="CP003167">
    <property type="protein sequence ID" value="AGB01406.1"/>
    <property type="molecule type" value="Genomic_DNA"/>
</dbReference>